<protein>
    <submittedName>
        <fullName evidence="3">Uncharacterized protein</fullName>
    </submittedName>
</protein>
<dbReference type="EMBL" id="CAJEWN010000037">
    <property type="protein sequence ID" value="CAD2146564.1"/>
    <property type="molecule type" value="Genomic_DNA"/>
</dbReference>
<gene>
    <name evidence="3" type="ORF">MENT_LOCUS8679</name>
</gene>
<feature type="coiled-coil region" evidence="1">
    <location>
        <begin position="198"/>
        <end position="246"/>
    </location>
</feature>
<accession>A0A6V7U5J3</accession>
<keyword evidence="1" id="KW-0175">Coiled coil</keyword>
<name>A0A6V7U5J3_MELEN</name>
<feature type="compositionally biased region" description="Polar residues" evidence="2">
    <location>
        <begin position="49"/>
        <end position="70"/>
    </location>
</feature>
<comment type="caution">
    <text evidence="3">The sequence shown here is derived from an EMBL/GenBank/DDBJ whole genome shotgun (WGS) entry which is preliminary data.</text>
</comment>
<reference evidence="3 4" key="1">
    <citation type="submission" date="2020-08" db="EMBL/GenBank/DDBJ databases">
        <authorList>
            <person name="Koutsovoulos G."/>
            <person name="Danchin GJ E."/>
        </authorList>
    </citation>
    <scope>NUCLEOTIDE SEQUENCE [LARGE SCALE GENOMIC DNA]</scope>
</reference>
<sequence>MGEKFINGKKTIFYSPFPPIKQQNQKTNLALQRINNSKQTYKKHVLKSNIFSQSPTSSNGRWPNLQNNKLNDGPPPIRLSDSNPTPKQLEWQKQRRVQTRQSAMNYGGSLGGPKIVQKHAEMRAYLLHCQRVLTARSRLDTGRCRQQSIGHSITSSSITTSPSMDGSWPTTIEGLTVGIKGMRASSVPTKRRIMTDAEKQLRDENKRLLERLVQISTRSTSSKPKLNELTKENERIKRTLSASLKNSRIKENDERKMSDNSIIFQINQIKNTTK</sequence>
<organism evidence="3 4">
    <name type="scientific">Meloidogyne enterolobii</name>
    <name type="common">Root-knot nematode worm</name>
    <name type="synonym">Meloidogyne mayaguensis</name>
    <dbReference type="NCBI Taxonomy" id="390850"/>
    <lineage>
        <taxon>Eukaryota</taxon>
        <taxon>Metazoa</taxon>
        <taxon>Ecdysozoa</taxon>
        <taxon>Nematoda</taxon>
        <taxon>Chromadorea</taxon>
        <taxon>Rhabditida</taxon>
        <taxon>Tylenchina</taxon>
        <taxon>Tylenchomorpha</taxon>
        <taxon>Tylenchoidea</taxon>
        <taxon>Meloidogynidae</taxon>
        <taxon>Meloidogyninae</taxon>
        <taxon>Meloidogyne</taxon>
    </lineage>
</organism>
<dbReference type="Proteomes" id="UP000580250">
    <property type="component" value="Unassembled WGS sequence"/>
</dbReference>
<proteinExistence type="predicted"/>
<feature type="region of interest" description="Disordered" evidence="2">
    <location>
        <begin position="48"/>
        <end position="95"/>
    </location>
</feature>
<evidence type="ECO:0000256" key="1">
    <source>
        <dbReference type="SAM" id="Coils"/>
    </source>
</evidence>
<evidence type="ECO:0000256" key="2">
    <source>
        <dbReference type="SAM" id="MobiDB-lite"/>
    </source>
</evidence>
<dbReference type="AlphaFoldDB" id="A0A6V7U5J3"/>
<dbReference type="OrthoDB" id="5894785at2759"/>
<evidence type="ECO:0000313" key="3">
    <source>
        <dbReference type="EMBL" id="CAD2146564.1"/>
    </source>
</evidence>
<evidence type="ECO:0000313" key="4">
    <source>
        <dbReference type="Proteomes" id="UP000580250"/>
    </source>
</evidence>